<dbReference type="PROSITE" id="PS00108">
    <property type="entry name" value="PROTEIN_KINASE_ST"/>
    <property type="match status" value="1"/>
</dbReference>
<dbReference type="RefSeq" id="WP_190946331.1">
    <property type="nucleotide sequence ID" value="NZ_JACJSI010000286.1"/>
</dbReference>
<evidence type="ECO:0000256" key="3">
    <source>
        <dbReference type="ARBA" id="ARBA00022679"/>
    </source>
</evidence>
<dbReference type="CDD" id="cd14014">
    <property type="entry name" value="STKc_PknB_like"/>
    <property type="match status" value="1"/>
</dbReference>
<dbReference type="InterPro" id="IPR019734">
    <property type="entry name" value="TPR_rpt"/>
</dbReference>
<keyword evidence="9" id="KW-1133">Transmembrane helix</keyword>
<feature type="transmembrane region" description="Helical" evidence="9">
    <location>
        <begin position="320"/>
        <end position="348"/>
    </location>
</feature>
<dbReference type="Gene3D" id="1.10.510.10">
    <property type="entry name" value="Transferase(Phosphotransferase) domain 1"/>
    <property type="match status" value="1"/>
</dbReference>
<dbReference type="EMBL" id="JACJSI010000286">
    <property type="protein sequence ID" value="MBD2535509.1"/>
    <property type="molecule type" value="Genomic_DNA"/>
</dbReference>
<evidence type="ECO:0000256" key="2">
    <source>
        <dbReference type="ARBA" id="ARBA00022527"/>
    </source>
</evidence>
<dbReference type="InterPro" id="IPR011990">
    <property type="entry name" value="TPR-like_helical_dom_sf"/>
</dbReference>
<gene>
    <name evidence="11" type="ORF">H6G97_41410</name>
</gene>
<dbReference type="Pfam" id="PF13432">
    <property type="entry name" value="TPR_16"/>
    <property type="match status" value="1"/>
</dbReference>
<comment type="caution">
    <text evidence="11">The sequence shown here is derived from an EMBL/GenBank/DDBJ whole genome shotgun (WGS) entry which is preliminary data.</text>
</comment>
<dbReference type="SMART" id="SM00028">
    <property type="entry name" value="TPR"/>
    <property type="match status" value="4"/>
</dbReference>
<feature type="domain" description="Protein kinase" evidence="10">
    <location>
        <begin position="37"/>
        <end position="308"/>
    </location>
</feature>
<reference evidence="11 12" key="1">
    <citation type="journal article" date="2020" name="ISME J.">
        <title>Comparative genomics reveals insights into cyanobacterial evolution and habitat adaptation.</title>
        <authorList>
            <person name="Chen M.Y."/>
            <person name="Teng W.K."/>
            <person name="Zhao L."/>
            <person name="Hu C.X."/>
            <person name="Zhou Y.K."/>
            <person name="Han B.P."/>
            <person name="Song L.R."/>
            <person name="Shu W.S."/>
        </authorList>
    </citation>
    <scope>NUCLEOTIDE SEQUENCE [LARGE SCALE GENOMIC DNA]</scope>
    <source>
        <strain evidence="11 12">FACHB-838</strain>
    </source>
</reference>
<accession>A0ABR8E1D4</accession>
<evidence type="ECO:0000259" key="10">
    <source>
        <dbReference type="PROSITE" id="PS50011"/>
    </source>
</evidence>
<organism evidence="11 12">
    <name type="scientific">Nostoc flagelliforme FACHB-838</name>
    <dbReference type="NCBI Taxonomy" id="2692904"/>
    <lineage>
        <taxon>Bacteria</taxon>
        <taxon>Bacillati</taxon>
        <taxon>Cyanobacteriota</taxon>
        <taxon>Cyanophyceae</taxon>
        <taxon>Nostocales</taxon>
        <taxon>Nostocaceae</taxon>
        <taxon>Nostoc</taxon>
    </lineage>
</organism>
<keyword evidence="12" id="KW-1185">Reference proteome</keyword>
<dbReference type="PANTHER" id="PTHR24363:SF0">
    <property type="entry name" value="SERINE_THREONINE KINASE LIKE DOMAIN CONTAINING 1"/>
    <property type="match status" value="1"/>
</dbReference>
<dbReference type="NCBIfam" id="NF045510">
    <property type="entry name" value="4Cys_prefix_kin"/>
    <property type="match status" value="1"/>
</dbReference>
<keyword evidence="5" id="KW-0418">Kinase</keyword>
<dbReference type="Gene3D" id="1.25.40.10">
    <property type="entry name" value="Tetratricopeptide repeat domain"/>
    <property type="match status" value="1"/>
</dbReference>
<keyword evidence="2" id="KW-0723">Serine/threonine-protein kinase</keyword>
<keyword evidence="4" id="KW-0547">Nucleotide-binding</keyword>
<dbReference type="InterPro" id="IPR008271">
    <property type="entry name" value="Ser/Thr_kinase_AS"/>
</dbReference>
<keyword evidence="9" id="KW-0472">Membrane</keyword>
<evidence type="ECO:0000313" key="12">
    <source>
        <dbReference type="Proteomes" id="UP000623440"/>
    </source>
</evidence>
<comment type="catalytic activity">
    <reaction evidence="7">
        <text>L-threonyl-[protein] + ATP = O-phospho-L-threonyl-[protein] + ADP + H(+)</text>
        <dbReference type="Rhea" id="RHEA:46608"/>
        <dbReference type="Rhea" id="RHEA-COMP:11060"/>
        <dbReference type="Rhea" id="RHEA-COMP:11605"/>
        <dbReference type="ChEBI" id="CHEBI:15378"/>
        <dbReference type="ChEBI" id="CHEBI:30013"/>
        <dbReference type="ChEBI" id="CHEBI:30616"/>
        <dbReference type="ChEBI" id="CHEBI:61977"/>
        <dbReference type="ChEBI" id="CHEBI:456216"/>
        <dbReference type="EC" id="2.7.11.1"/>
    </reaction>
</comment>
<evidence type="ECO:0000256" key="5">
    <source>
        <dbReference type="ARBA" id="ARBA00022777"/>
    </source>
</evidence>
<proteinExistence type="predicted"/>
<evidence type="ECO:0000256" key="6">
    <source>
        <dbReference type="ARBA" id="ARBA00022840"/>
    </source>
</evidence>
<sequence>MSYCISPKCTHRKNNDKSERCVNCGTELLIAHRFRLLKPLRPLDYRYSTEIFEAVDDKGTRKVMKVLRSQRPKEISLLERETLTLQLFNHPGIPRVVDDLFTVTPNNSSTELHCLVMQKFEGLNLEQWVKANGKISQALALNWLIQIVKILDEVHRSGFFHRDIKPSNIIVQPDGQLGLIDFGAVREVTRSYLAKVSGSGGNDMGLGQHEITVLVTAGFTPLEQINGQAVPQSDFYALGRTLAYLVTGIHVTNLLTDQQTTRLIWRNKARHIEKPFADLLDDLMAPAPGKRPPSTQILLQRLEDLPFKLKFNRILTSKRFIISLGILAVPIAITSYQGLSLAISNYYFNLASRNINEPKIARKYYEQVIRYNQNDAAAYNNLALVCQRLLDTKCVTENYKKAFKLRPNSWESHYGLGNFYEDQQKYDLAEKEYQLAIQKSNYAVLAITALSRLKNNNNEHDAAIILALQGLQKTKDPEIEAALYKDLGWARFKQNKLIEAKKHLEKSIRLDGRTDAFCLLSQVEEALGDTDTARIYIEGCMLAQSTLPEVFNWRQKLLDRILKK</sequence>
<dbReference type="Pfam" id="PF00069">
    <property type="entry name" value="Pkinase"/>
    <property type="match status" value="1"/>
</dbReference>
<dbReference type="PROSITE" id="PS50011">
    <property type="entry name" value="PROTEIN_KINASE_DOM"/>
    <property type="match status" value="1"/>
</dbReference>
<evidence type="ECO:0000256" key="4">
    <source>
        <dbReference type="ARBA" id="ARBA00022741"/>
    </source>
</evidence>
<dbReference type="Proteomes" id="UP000623440">
    <property type="component" value="Unassembled WGS sequence"/>
</dbReference>
<comment type="catalytic activity">
    <reaction evidence="8">
        <text>L-seryl-[protein] + ATP = O-phospho-L-seryl-[protein] + ADP + H(+)</text>
        <dbReference type="Rhea" id="RHEA:17989"/>
        <dbReference type="Rhea" id="RHEA-COMP:9863"/>
        <dbReference type="Rhea" id="RHEA-COMP:11604"/>
        <dbReference type="ChEBI" id="CHEBI:15378"/>
        <dbReference type="ChEBI" id="CHEBI:29999"/>
        <dbReference type="ChEBI" id="CHEBI:30616"/>
        <dbReference type="ChEBI" id="CHEBI:83421"/>
        <dbReference type="ChEBI" id="CHEBI:456216"/>
        <dbReference type="EC" id="2.7.11.1"/>
    </reaction>
</comment>
<evidence type="ECO:0000256" key="7">
    <source>
        <dbReference type="ARBA" id="ARBA00047899"/>
    </source>
</evidence>
<evidence type="ECO:0000313" key="11">
    <source>
        <dbReference type="EMBL" id="MBD2535509.1"/>
    </source>
</evidence>
<evidence type="ECO:0000256" key="8">
    <source>
        <dbReference type="ARBA" id="ARBA00048679"/>
    </source>
</evidence>
<dbReference type="PANTHER" id="PTHR24363">
    <property type="entry name" value="SERINE/THREONINE PROTEIN KINASE"/>
    <property type="match status" value="1"/>
</dbReference>
<keyword evidence="3" id="KW-0808">Transferase</keyword>
<keyword evidence="6" id="KW-0067">ATP-binding</keyword>
<dbReference type="SMART" id="SM00220">
    <property type="entry name" value="S_TKc"/>
    <property type="match status" value="1"/>
</dbReference>
<keyword evidence="9" id="KW-0812">Transmembrane</keyword>
<dbReference type="InterPro" id="IPR000719">
    <property type="entry name" value="Prot_kinase_dom"/>
</dbReference>
<dbReference type="SUPFAM" id="SSF56112">
    <property type="entry name" value="Protein kinase-like (PK-like)"/>
    <property type="match status" value="1"/>
</dbReference>
<name>A0ABR8E1D4_9NOSO</name>
<dbReference type="SUPFAM" id="SSF48452">
    <property type="entry name" value="TPR-like"/>
    <property type="match status" value="1"/>
</dbReference>
<protein>
    <recommendedName>
        <fullName evidence="1">non-specific serine/threonine protein kinase</fullName>
        <ecNumber evidence="1">2.7.11.1</ecNumber>
    </recommendedName>
</protein>
<dbReference type="InterPro" id="IPR011009">
    <property type="entry name" value="Kinase-like_dom_sf"/>
</dbReference>
<evidence type="ECO:0000256" key="1">
    <source>
        <dbReference type="ARBA" id="ARBA00012513"/>
    </source>
</evidence>
<dbReference type="EC" id="2.7.11.1" evidence="1"/>
<evidence type="ECO:0000256" key="9">
    <source>
        <dbReference type="SAM" id="Phobius"/>
    </source>
</evidence>